<dbReference type="InterPro" id="IPR036643">
    <property type="entry name" value="RNApol_insert_sf"/>
</dbReference>
<dbReference type="Pfam" id="PF01000">
    <property type="entry name" value="RNA_pol_A_bac"/>
    <property type="match status" value="1"/>
</dbReference>
<dbReference type="PANTHER" id="PTHR11800">
    <property type="entry name" value="DNA-DIRECTED RNA POLYMERASE"/>
    <property type="match status" value="1"/>
</dbReference>
<protein>
    <recommendedName>
        <fullName evidence="4">DNA-directed RNA polymerase RpoA/D/Rpb3-type domain-containing protein</fullName>
    </recommendedName>
</protein>
<keyword evidence="6" id="KW-1185">Reference proteome</keyword>
<dbReference type="Gene3D" id="2.170.120.12">
    <property type="entry name" value="DNA-directed RNA polymerase, insert domain"/>
    <property type="match status" value="1"/>
</dbReference>
<dbReference type="Pfam" id="PF01193">
    <property type="entry name" value="RNA_pol_L"/>
    <property type="match status" value="1"/>
</dbReference>
<feature type="domain" description="DNA-directed RNA polymerase RpoA/D/Rpb3-type" evidence="4">
    <location>
        <begin position="16"/>
        <end position="281"/>
    </location>
</feature>
<evidence type="ECO:0000256" key="3">
    <source>
        <dbReference type="ARBA" id="ARBA00025804"/>
    </source>
</evidence>
<dbReference type="NCBIfam" id="NF001988">
    <property type="entry name" value="PRK00783.1"/>
    <property type="match status" value="1"/>
</dbReference>
<proteinExistence type="inferred from homology"/>
<evidence type="ECO:0000259" key="4">
    <source>
        <dbReference type="SMART" id="SM00662"/>
    </source>
</evidence>
<dbReference type="InterPro" id="IPR036603">
    <property type="entry name" value="RBP11-like"/>
</dbReference>
<reference evidence="5 6" key="1">
    <citation type="journal article" date="2019" name="PLoS Negl. Trop. Dis.">
        <title>Whole genome sequencing of Entamoeba nuttalli reveals mammalian host-related molecular signatures and a novel octapeptide-repeat surface protein.</title>
        <authorList>
            <person name="Tanaka M."/>
            <person name="Makiuchi T."/>
            <person name="Komiyama T."/>
            <person name="Shiina T."/>
            <person name="Osaki K."/>
            <person name="Tachibana H."/>
        </authorList>
    </citation>
    <scope>NUCLEOTIDE SEQUENCE [LARGE SCALE GENOMIC DNA]</scope>
    <source>
        <strain evidence="5 6">P19-061405</strain>
    </source>
</reference>
<comment type="caution">
    <text evidence="5">The sequence shown here is derived from an EMBL/GenBank/DDBJ whole genome shotgun (WGS) entry which is preliminary data.</text>
</comment>
<dbReference type="CDD" id="cd07032">
    <property type="entry name" value="RNAP_I_II_AC40"/>
    <property type="match status" value="1"/>
</dbReference>
<dbReference type="InterPro" id="IPR011262">
    <property type="entry name" value="DNA-dir_RNA_pol_insert"/>
</dbReference>
<keyword evidence="1" id="KW-0240">DNA-directed RNA polymerase</keyword>
<dbReference type="InterPro" id="IPR022842">
    <property type="entry name" value="RNAP_Rpo3/Rpb3/RPAC1"/>
</dbReference>
<keyword evidence="2" id="KW-0804">Transcription</keyword>
<dbReference type="HAMAP" id="MF_00320">
    <property type="entry name" value="RNApol_arch_Rpo3"/>
    <property type="match status" value="1"/>
</dbReference>
<comment type="similarity">
    <text evidence="3">Belongs to the archaeal Rpo3/eukaryotic RPB3 RNA polymerase subunit family.</text>
</comment>
<evidence type="ECO:0000313" key="5">
    <source>
        <dbReference type="EMBL" id="GAB1227554.1"/>
    </source>
</evidence>
<evidence type="ECO:0000256" key="1">
    <source>
        <dbReference type="ARBA" id="ARBA00022478"/>
    </source>
</evidence>
<organism evidence="5 6">
    <name type="scientific">Entamoeba nuttalli</name>
    <dbReference type="NCBI Taxonomy" id="412467"/>
    <lineage>
        <taxon>Eukaryota</taxon>
        <taxon>Amoebozoa</taxon>
        <taxon>Evosea</taxon>
        <taxon>Archamoebae</taxon>
        <taxon>Mastigamoebida</taxon>
        <taxon>Entamoebidae</taxon>
        <taxon>Entamoeba</taxon>
    </lineage>
</organism>
<dbReference type="SUPFAM" id="SSF55257">
    <property type="entry name" value="RBP11-like subunits of RNA polymerase"/>
    <property type="match status" value="1"/>
</dbReference>
<dbReference type="EMBL" id="BAAFRS010000342">
    <property type="protein sequence ID" value="GAB1227554.1"/>
    <property type="molecule type" value="Genomic_DNA"/>
</dbReference>
<accession>A0ABQ0DXG6</accession>
<dbReference type="SUPFAM" id="SSF56553">
    <property type="entry name" value="Insert subdomain of RNA polymerase alpha subunit"/>
    <property type="match status" value="1"/>
</dbReference>
<sequence>MECQPRIVKISESPEKVEFDVMGIDVSVANGLRRIMIAEVPTMAIEMVVLEDNSSAIPDEMLCHRLGLIPILADPRKFKFPKDRHFTDPTEEDTIVFTLDVTCTLDSAKNPVNNKVYSSDLIWEPQGEQETTFADCPIKPVFDDILIAELQPHQHIKCKLFCCKGIGQDHAKFSPVCPATYRLMPKITIMKQSKKMSKEIKNCCPLNVFDIEDGELIVKNPRNCKMCRECIREERSEYVKLGREENHYLFSVESTGIYPAKEIFSEAVTIMKSKAEKLVLELENRKQQQND</sequence>
<dbReference type="InterPro" id="IPR011263">
    <property type="entry name" value="DNA-dir_RNA_pol_RpoA/D/Rpb3"/>
</dbReference>
<dbReference type="Proteomes" id="UP001628156">
    <property type="component" value="Unassembled WGS sequence"/>
</dbReference>
<evidence type="ECO:0000313" key="6">
    <source>
        <dbReference type="Proteomes" id="UP001628156"/>
    </source>
</evidence>
<gene>
    <name evidence="5" type="ORF">ENUP19_0342G0001</name>
</gene>
<dbReference type="Gene3D" id="3.30.1360.10">
    <property type="entry name" value="RNA polymerase, RBP11-like subunit"/>
    <property type="match status" value="1"/>
</dbReference>
<dbReference type="PANTHER" id="PTHR11800:SF13">
    <property type="entry name" value="DNA-DIRECTED RNA POLYMERASES I AND III SUBUNIT RPAC1"/>
    <property type="match status" value="1"/>
</dbReference>
<evidence type="ECO:0000256" key="2">
    <source>
        <dbReference type="ARBA" id="ARBA00023163"/>
    </source>
</evidence>
<name>A0ABQ0DXG6_9EUKA</name>
<dbReference type="InterPro" id="IPR050518">
    <property type="entry name" value="Rpo3/RPB3_RNA_Pol_subunit"/>
</dbReference>
<dbReference type="InterPro" id="IPR033901">
    <property type="entry name" value="RNAPI/III_AC40"/>
</dbReference>
<dbReference type="SMART" id="SM00662">
    <property type="entry name" value="RPOLD"/>
    <property type="match status" value="1"/>
</dbReference>